<dbReference type="AlphaFoldDB" id="A0A238ZM48"/>
<evidence type="ECO:0000313" key="2">
    <source>
        <dbReference type="Proteomes" id="UP000198412"/>
    </source>
</evidence>
<protein>
    <submittedName>
        <fullName evidence="1">Uncharacterized protein</fullName>
    </submittedName>
</protein>
<accession>A0A238ZM48</accession>
<reference evidence="2" key="1">
    <citation type="submission" date="2017-06" db="EMBL/GenBank/DDBJ databases">
        <authorList>
            <person name="Varghese N."/>
            <person name="Submissions S."/>
        </authorList>
    </citation>
    <scope>NUCLEOTIDE SEQUENCE [LARGE SCALE GENOMIC DNA]</scope>
    <source>
        <strain evidence="2">DSM 27993</strain>
    </source>
</reference>
<gene>
    <name evidence="1" type="ORF">SAMN04488111_3400</name>
</gene>
<keyword evidence="2" id="KW-1185">Reference proteome</keyword>
<sequence length="47" mass="5675">MENLISKSGTNQTKKIVSLNFEVFNTTKRTNWNNKRRYSFLTQFKFI</sequence>
<name>A0A238ZM48_9FLAO</name>
<organism evidence="1 2">
    <name type="scientific">Lutibacter flavus</name>
    <dbReference type="NCBI Taxonomy" id="691689"/>
    <lineage>
        <taxon>Bacteria</taxon>
        <taxon>Pseudomonadati</taxon>
        <taxon>Bacteroidota</taxon>
        <taxon>Flavobacteriia</taxon>
        <taxon>Flavobacteriales</taxon>
        <taxon>Flavobacteriaceae</taxon>
        <taxon>Lutibacter</taxon>
    </lineage>
</organism>
<evidence type="ECO:0000313" key="1">
    <source>
        <dbReference type="EMBL" id="SNR84048.1"/>
    </source>
</evidence>
<dbReference type="EMBL" id="FZNX01000007">
    <property type="protein sequence ID" value="SNR84048.1"/>
    <property type="molecule type" value="Genomic_DNA"/>
</dbReference>
<proteinExistence type="predicted"/>
<dbReference type="Proteomes" id="UP000198412">
    <property type="component" value="Unassembled WGS sequence"/>
</dbReference>